<evidence type="ECO:0000313" key="6">
    <source>
        <dbReference type="Proteomes" id="UP000235023"/>
    </source>
</evidence>
<dbReference type="InterPro" id="IPR036291">
    <property type="entry name" value="NAD(P)-bd_dom_sf"/>
</dbReference>
<dbReference type="InterPro" id="IPR006176">
    <property type="entry name" value="3-OHacyl-CoA_DH_NAD-bd"/>
</dbReference>
<dbReference type="SUPFAM" id="SSF48179">
    <property type="entry name" value="6-phosphogluconate dehydrogenase C-terminal domain-like"/>
    <property type="match status" value="1"/>
</dbReference>
<evidence type="ECO:0000256" key="2">
    <source>
        <dbReference type="SAM" id="MobiDB-lite"/>
    </source>
</evidence>
<dbReference type="OrthoDB" id="5958943at2759"/>
<protein>
    <submittedName>
        <fullName evidence="5">3-hydroxyacyl-CoA dehyrogenase</fullName>
    </submittedName>
</protein>
<dbReference type="PANTHER" id="PTHR48075:SF3">
    <property type="entry name" value="3-HYDROXYACYL-COA DEHYDROGENASE"/>
    <property type="match status" value="1"/>
</dbReference>
<dbReference type="SMART" id="SM00135">
    <property type="entry name" value="LY"/>
    <property type="match status" value="4"/>
</dbReference>
<feature type="compositionally biased region" description="Low complexity" evidence="2">
    <location>
        <begin position="285"/>
        <end position="310"/>
    </location>
</feature>
<gene>
    <name evidence="5" type="ORF">BDW42DRAFT_201622</name>
</gene>
<feature type="domain" description="3-hydroxyacyl-CoA dehydrogenase C-terminal" evidence="3">
    <location>
        <begin position="185"/>
        <end position="280"/>
    </location>
</feature>
<dbReference type="Gene3D" id="2.120.10.30">
    <property type="entry name" value="TolB, C-terminal domain"/>
    <property type="match status" value="2"/>
</dbReference>
<dbReference type="Pfam" id="PF00725">
    <property type="entry name" value="3HCDH"/>
    <property type="match status" value="1"/>
</dbReference>
<dbReference type="InterPro" id="IPR013328">
    <property type="entry name" value="6PGD_dom2"/>
</dbReference>
<keyword evidence="1" id="KW-0560">Oxidoreductase</keyword>
<proteinExistence type="predicted"/>
<dbReference type="InterPro" id="IPR011042">
    <property type="entry name" value="6-blade_b-propeller_TolB-like"/>
</dbReference>
<evidence type="ECO:0000313" key="5">
    <source>
        <dbReference type="EMBL" id="PLN79599.1"/>
    </source>
</evidence>
<dbReference type="AlphaFoldDB" id="A0A2J5HR33"/>
<feature type="region of interest" description="Disordered" evidence="2">
    <location>
        <begin position="285"/>
        <end position="313"/>
    </location>
</feature>
<reference evidence="6" key="1">
    <citation type="submission" date="2017-12" db="EMBL/GenBank/DDBJ databases">
        <authorList>
            <consortium name="DOE Joint Genome Institute"/>
            <person name="Mondo S.J."/>
            <person name="Kjaerbolling I."/>
            <person name="Vesth T.C."/>
            <person name="Frisvad J.C."/>
            <person name="Nybo J.L."/>
            <person name="Theobald S."/>
            <person name="Kuo A."/>
            <person name="Bowyer P."/>
            <person name="Matsuda Y."/>
            <person name="Lyhne E.K."/>
            <person name="Kogle M.E."/>
            <person name="Clum A."/>
            <person name="Lipzen A."/>
            <person name="Salamov A."/>
            <person name="Ngan C.Y."/>
            <person name="Daum C."/>
            <person name="Chiniquy J."/>
            <person name="Barry K."/>
            <person name="LaButti K."/>
            <person name="Haridas S."/>
            <person name="Simmons B.A."/>
            <person name="Magnuson J.K."/>
            <person name="Mortensen U.H."/>
            <person name="Larsen T.O."/>
            <person name="Grigoriev I.V."/>
            <person name="Baker S.E."/>
            <person name="Andersen M.R."/>
            <person name="Nordberg H.P."/>
            <person name="Cantor M.N."/>
            <person name="Hua S.X."/>
        </authorList>
    </citation>
    <scope>NUCLEOTIDE SEQUENCE [LARGE SCALE GENOMIC DNA]</scope>
    <source>
        <strain evidence="6">IBT 19404</strain>
    </source>
</reference>
<dbReference type="Gene3D" id="3.40.50.720">
    <property type="entry name" value="NAD(P)-binding Rossmann-like Domain"/>
    <property type="match status" value="1"/>
</dbReference>
<evidence type="ECO:0000259" key="3">
    <source>
        <dbReference type="Pfam" id="PF00725"/>
    </source>
</evidence>
<evidence type="ECO:0000259" key="4">
    <source>
        <dbReference type="Pfam" id="PF02737"/>
    </source>
</evidence>
<organism evidence="5 6">
    <name type="scientific">Aspergillus taichungensis</name>
    <dbReference type="NCBI Taxonomy" id="482145"/>
    <lineage>
        <taxon>Eukaryota</taxon>
        <taxon>Fungi</taxon>
        <taxon>Dikarya</taxon>
        <taxon>Ascomycota</taxon>
        <taxon>Pezizomycotina</taxon>
        <taxon>Eurotiomycetes</taxon>
        <taxon>Eurotiomycetidae</taxon>
        <taxon>Eurotiales</taxon>
        <taxon>Aspergillaceae</taxon>
        <taxon>Aspergillus</taxon>
        <taxon>Aspergillus subgen. Circumdati</taxon>
    </lineage>
</organism>
<keyword evidence="6" id="KW-1185">Reference proteome</keyword>
<name>A0A2J5HR33_9EURO</name>
<dbReference type="Proteomes" id="UP000235023">
    <property type="component" value="Unassembled WGS sequence"/>
</dbReference>
<dbReference type="GO" id="GO:0016616">
    <property type="term" value="F:oxidoreductase activity, acting on the CH-OH group of donors, NAD or NADP as acceptor"/>
    <property type="evidence" value="ECO:0007669"/>
    <property type="project" value="InterPro"/>
</dbReference>
<accession>A0A2J5HR33</accession>
<dbReference type="InterPro" id="IPR006108">
    <property type="entry name" value="3HC_DH_C"/>
</dbReference>
<dbReference type="InterPro" id="IPR000033">
    <property type="entry name" value="LDLR_classB_rpt"/>
</dbReference>
<feature type="domain" description="3-hydroxyacyl-CoA dehydrogenase NAD binding" evidence="4">
    <location>
        <begin position="5"/>
        <end position="179"/>
    </location>
</feature>
<sequence length="618" mass="66837">MARPVVVLGAGVLGRRIASVFLAGGYDVHTRDPSEAALTAAKEYVAENIGSFTALTPAQPKPQPGTHRVYTDIASAVQDAWLVVEAVPEQLPLKIATFAEVHAAAPADCIIASNSSSFKSRLMIAELPRERAQRVLNMHFTMPPAIRTVELMTSGETDEALFPLLTDVLTRCGVLPVTARRESTGFIFNRLWAAIKREIMMILAEDVSSAAEIDLLWENMFQLPTSLPPCKLMDQIGLDTVAFIEDNYVGERGLDTTLTVDWLREKYIKPGKLGKKSELGGLYPASAPVSSSSSESAGASTRPSTASSAPENDGKKELLVLDVGLGSNNADLSAIPTAGRILRFDTASRTMTPVVTGQSLPDGIDVAREAGRMFWTNMGRSTSTCDGSVHSARLDGSDVQTIIPSGEVHTPKQLIVDETTSRVYFCDREGMGVHRVRFDGTEHETIVKTGCATQNKGEMTRWCVGIALDAERGLVYWTQKGPSKGGQGRIFRAPVDVPAGRTAEDRDDIELVLDGLPEPIDLELDTAGETLYWTDRGEHPVGCSLNRVVLGGDGGVEGRRGKKEILARQFHEPIGLKRDATGDAVYVLDLGGCVYQVKDGKKEKLWQDDACYTGVCFA</sequence>
<dbReference type="EMBL" id="KZ559558">
    <property type="protein sequence ID" value="PLN79599.1"/>
    <property type="molecule type" value="Genomic_DNA"/>
</dbReference>
<dbReference type="SUPFAM" id="SSF51735">
    <property type="entry name" value="NAD(P)-binding Rossmann-fold domains"/>
    <property type="match status" value="1"/>
</dbReference>
<evidence type="ECO:0000256" key="1">
    <source>
        <dbReference type="ARBA" id="ARBA00023002"/>
    </source>
</evidence>
<dbReference type="Pfam" id="PF02737">
    <property type="entry name" value="3HCDH_N"/>
    <property type="match status" value="1"/>
</dbReference>
<dbReference type="GO" id="GO:0006631">
    <property type="term" value="P:fatty acid metabolic process"/>
    <property type="evidence" value="ECO:0007669"/>
    <property type="project" value="InterPro"/>
</dbReference>
<dbReference type="GO" id="GO:0070403">
    <property type="term" value="F:NAD+ binding"/>
    <property type="evidence" value="ECO:0007669"/>
    <property type="project" value="InterPro"/>
</dbReference>
<dbReference type="PANTHER" id="PTHR48075">
    <property type="entry name" value="3-HYDROXYACYL-COA DEHYDROGENASE FAMILY PROTEIN"/>
    <property type="match status" value="1"/>
</dbReference>
<dbReference type="InterPro" id="IPR008927">
    <property type="entry name" value="6-PGluconate_DH-like_C_sf"/>
</dbReference>
<dbReference type="Gene3D" id="1.10.1040.10">
    <property type="entry name" value="N-(1-d-carboxylethyl)-l-norvaline Dehydrogenase, domain 2"/>
    <property type="match status" value="1"/>
</dbReference>
<dbReference type="SUPFAM" id="SSF63825">
    <property type="entry name" value="YWTD domain"/>
    <property type="match status" value="1"/>
</dbReference>